<sequence>MAVSESSAYAEVGRREKVGYDRDHEREKKEILQSNFQCTDCNSGTPQYSTPCLKTARESNASIPHQEISRWQSCAGGEISDADEMLEFFEVLVVGEEERYTKEGRERGLDRAQDSEVNSVVLQVLLLRRYRPPGLLRLTTTDDDVTRRGCSPSTSRRSQWHVASLARMRLPHAFPHTGDTDFLRGISAPGATIYRQALSFSRQRLGRMYYPTYAVPFSDESPSHLLCARGGWTDLSACGRRCVPAYPVYRLLCAVSDGWLVSCPLSAGEVESRLGFSSPAVSSGTPLFRPVLPDLSVLLRSNFGAGCYKRASFPECCRLGNAKQNRFHHNSRFSSVKSRTNHDCETTESITSAAHPIPYKRRIAQQPGPSPSNPVVIENDTEDVL</sequence>
<organism evidence="2 3">
    <name type="scientific">Mycena maculata</name>
    <dbReference type="NCBI Taxonomy" id="230809"/>
    <lineage>
        <taxon>Eukaryota</taxon>
        <taxon>Fungi</taxon>
        <taxon>Dikarya</taxon>
        <taxon>Basidiomycota</taxon>
        <taxon>Agaricomycotina</taxon>
        <taxon>Agaricomycetes</taxon>
        <taxon>Agaricomycetidae</taxon>
        <taxon>Agaricales</taxon>
        <taxon>Marasmiineae</taxon>
        <taxon>Mycenaceae</taxon>
        <taxon>Mycena</taxon>
    </lineage>
</organism>
<protein>
    <submittedName>
        <fullName evidence="2">Uncharacterized protein</fullName>
    </submittedName>
</protein>
<dbReference type="AlphaFoldDB" id="A0AAD7NMY1"/>
<evidence type="ECO:0000313" key="2">
    <source>
        <dbReference type="EMBL" id="KAJ7768162.1"/>
    </source>
</evidence>
<keyword evidence="3" id="KW-1185">Reference proteome</keyword>
<reference evidence="2" key="1">
    <citation type="submission" date="2023-03" db="EMBL/GenBank/DDBJ databases">
        <title>Massive genome expansion in bonnet fungi (Mycena s.s.) driven by repeated elements and novel gene families across ecological guilds.</title>
        <authorList>
            <consortium name="Lawrence Berkeley National Laboratory"/>
            <person name="Harder C.B."/>
            <person name="Miyauchi S."/>
            <person name="Viragh M."/>
            <person name="Kuo A."/>
            <person name="Thoen E."/>
            <person name="Andreopoulos B."/>
            <person name="Lu D."/>
            <person name="Skrede I."/>
            <person name="Drula E."/>
            <person name="Henrissat B."/>
            <person name="Morin E."/>
            <person name="Kohler A."/>
            <person name="Barry K."/>
            <person name="LaButti K."/>
            <person name="Morin E."/>
            <person name="Salamov A."/>
            <person name="Lipzen A."/>
            <person name="Mereny Z."/>
            <person name="Hegedus B."/>
            <person name="Baldrian P."/>
            <person name="Stursova M."/>
            <person name="Weitz H."/>
            <person name="Taylor A."/>
            <person name="Grigoriev I.V."/>
            <person name="Nagy L.G."/>
            <person name="Martin F."/>
            <person name="Kauserud H."/>
        </authorList>
    </citation>
    <scope>NUCLEOTIDE SEQUENCE</scope>
    <source>
        <strain evidence="2">CBHHK188m</strain>
    </source>
</reference>
<comment type="caution">
    <text evidence="2">The sequence shown here is derived from an EMBL/GenBank/DDBJ whole genome shotgun (WGS) entry which is preliminary data.</text>
</comment>
<proteinExistence type="predicted"/>
<dbReference type="EMBL" id="JARJLG010000028">
    <property type="protein sequence ID" value="KAJ7768162.1"/>
    <property type="molecule type" value="Genomic_DNA"/>
</dbReference>
<accession>A0AAD7NMY1</accession>
<feature type="region of interest" description="Disordered" evidence="1">
    <location>
        <begin position="362"/>
        <end position="385"/>
    </location>
</feature>
<evidence type="ECO:0000256" key="1">
    <source>
        <dbReference type="SAM" id="MobiDB-lite"/>
    </source>
</evidence>
<dbReference type="Proteomes" id="UP001215280">
    <property type="component" value="Unassembled WGS sequence"/>
</dbReference>
<gene>
    <name evidence="2" type="ORF">DFH07DRAFT_769371</name>
</gene>
<name>A0AAD7NMY1_9AGAR</name>
<evidence type="ECO:0000313" key="3">
    <source>
        <dbReference type="Proteomes" id="UP001215280"/>
    </source>
</evidence>